<dbReference type="InterPro" id="IPR021139">
    <property type="entry name" value="NYN"/>
</dbReference>
<evidence type="ECO:0000256" key="1">
    <source>
        <dbReference type="SAM" id="MobiDB-lite"/>
    </source>
</evidence>
<accession>A0A1J3IFB6</accession>
<protein>
    <recommendedName>
        <fullName evidence="2">NYN domain-containing protein</fullName>
    </recommendedName>
</protein>
<dbReference type="Pfam" id="PF01936">
    <property type="entry name" value="NYN"/>
    <property type="match status" value="1"/>
</dbReference>
<evidence type="ECO:0000259" key="2">
    <source>
        <dbReference type="Pfam" id="PF01936"/>
    </source>
</evidence>
<dbReference type="GO" id="GO:0010468">
    <property type="term" value="P:regulation of gene expression"/>
    <property type="evidence" value="ECO:0007669"/>
    <property type="project" value="InterPro"/>
</dbReference>
<dbReference type="PANTHER" id="PTHR14379">
    <property type="entry name" value="LIMKAIN B LKAP"/>
    <property type="match status" value="1"/>
</dbReference>
<evidence type="ECO:0000313" key="3">
    <source>
        <dbReference type="EMBL" id="JAU79079.1"/>
    </source>
</evidence>
<dbReference type="InterPro" id="IPR024768">
    <property type="entry name" value="Marf1"/>
</dbReference>
<feature type="region of interest" description="Disordered" evidence="1">
    <location>
        <begin position="178"/>
        <end position="197"/>
    </location>
</feature>
<proteinExistence type="predicted"/>
<dbReference type="CDD" id="cd10910">
    <property type="entry name" value="PIN_limkain_b1_N_like"/>
    <property type="match status" value="1"/>
</dbReference>
<organism evidence="3">
    <name type="scientific">Noccaea caerulescens</name>
    <name type="common">Alpine penny-cress</name>
    <name type="synonym">Thlaspi caerulescens</name>
    <dbReference type="NCBI Taxonomy" id="107243"/>
    <lineage>
        <taxon>Eukaryota</taxon>
        <taxon>Viridiplantae</taxon>
        <taxon>Streptophyta</taxon>
        <taxon>Embryophyta</taxon>
        <taxon>Tracheophyta</taxon>
        <taxon>Spermatophyta</taxon>
        <taxon>Magnoliopsida</taxon>
        <taxon>eudicotyledons</taxon>
        <taxon>Gunneridae</taxon>
        <taxon>Pentapetalae</taxon>
        <taxon>rosids</taxon>
        <taxon>malvids</taxon>
        <taxon>Brassicales</taxon>
        <taxon>Brassicaceae</taxon>
        <taxon>Coluteocarpeae</taxon>
        <taxon>Noccaea</taxon>
    </lineage>
</organism>
<gene>
    <name evidence="3" type="ORF">MP_TR22953_c0_g1_i1_g.66773</name>
</gene>
<dbReference type="PANTHER" id="PTHR14379:SF3">
    <property type="entry name" value="MEIOSIS REGULATOR AND MRNA STABILITY FACTOR 1"/>
    <property type="match status" value="1"/>
</dbReference>
<sequence length="197" mass="21925">MDPQKRKSLRLGTFTDLSKVEIGVFWNMAECPIPEGMDIDSVVANITKSLKAEGFNGRVEVYAYDVKSSQEPIYHNPRVIPDDLPSEDPDENLMILLSECLCWAVRTRAPANILLIVGDIEGHDEITRAFDLVTRKQYNCMLAQQVDSEVFHHFAVDKAWTWNTLLSGEPALYHSRLDHDTATSSSPSQGVSGTGTG</sequence>
<reference evidence="3" key="1">
    <citation type="submission" date="2016-07" db="EMBL/GenBank/DDBJ databases">
        <title>De novo transcriptome assembly of four accessions of the metal hyperaccumulator plant Noccaea caerulescens.</title>
        <authorList>
            <person name="Blande D."/>
            <person name="Halimaa P."/>
            <person name="Tervahauta A.I."/>
            <person name="Aarts M.G."/>
            <person name="Karenlampi S.O."/>
        </authorList>
    </citation>
    <scope>NUCLEOTIDE SEQUENCE</scope>
</reference>
<dbReference type="GO" id="GO:0005777">
    <property type="term" value="C:peroxisome"/>
    <property type="evidence" value="ECO:0007669"/>
    <property type="project" value="InterPro"/>
</dbReference>
<feature type="domain" description="NYN" evidence="2">
    <location>
        <begin position="22"/>
        <end position="143"/>
    </location>
</feature>
<name>A0A1J3IFB6_NOCCA</name>
<dbReference type="GO" id="GO:0004540">
    <property type="term" value="F:RNA nuclease activity"/>
    <property type="evidence" value="ECO:0007669"/>
    <property type="project" value="InterPro"/>
</dbReference>
<dbReference type="EMBL" id="GEVM01026859">
    <property type="protein sequence ID" value="JAU79079.1"/>
    <property type="molecule type" value="Transcribed_RNA"/>
</dbReference>
<feature type="compositionally biased region" description="Polar residues" evidence="1">
    <location>
        <begin position="182"/>
        <end position="191"/>
    </location>
</feature>
<dbReference type="AlphaFoldDB" id="A0A1J3IFB6"/>